<protein>
    <submittedName>
        <fullName evidence="1">Uncharacterized protein</fullName>
    </submittedName>
</protein>
<keyword evidence="2" id="KW-1185">Reference proteome</keyword>
<organism evidence="1 2">
    <name type="scientific">Riccia fluitans</name>
    <dbReference type="NCBI Taxonomy" id="41844"/>
    <lineage>
        <taxon>Eukaryota</taxon>
        <taxon>Viridiplantae</taxon>
        <taxon>Streptophyta</taxon>
        <taxon>Embryophyta</taxon>
        <taxon>Marchantiophyta</taxon>
        <taxon>Marchantiopsida</taxon>
        <taxon>Marchantiidae</taxon>
        <taxon>Marchantiales</taxon>
        <taxon>Ricciaceae</taxon>
        <taxon>Riccia</taxon>
    </lineage>
</organism>
<gene>
    <name evidence="1" type="ORF">R1flu_020273</name>
</gene>
<comment type="caution">
    <text evidence="1">The sequence shown here is derived from an EMBL/GenBank/DDBJ whole genome shotgun (WGS) entry which is preliminary data.</text>
</comment>
<reference evidence="1 2" key="1">
    <citation type="submission" date="2024-09" db="EMBL/GenBank/DDBJ databases">
        <title>Chromosome-scale assembly of Riccia fluitans.</title>
        <authorList>
            <person name="Paukszto L."/>
            <person name="Sawicki J."/>
            <person name="Karawczyk K."/>
            <person name="Piernik-Szablinska J."/>
            <person name="Szczecinska M."/>
            <person name="Mazdziarz M."/>
        </authorList>
    </citation>
    <scope>NUCLEOTIDE SEQUENCE [LARGE SCALE GENOMIC DNA]</scope>
    <source>
        <strain evidence="1">Rf_01</strain>
        <tissue evidence="1">Aerial parts of the thallus</tissue>
    </source>
</reference>
<dbReference type="EMBL" id="JBHFFA010000001">
    <property type="protein sequence ID" value="KAL2652145.1"/>
    <property type="molecule type" value="Genomic_DNA"/>
</dbReference>
<evidence type="ECO:0000313" key="2">
    <source>
        <dbReference type="Proteomes" id="UP001605036"/>
    </source>
</evidence>
<evidence type="ECO:0000313" key="1">
    <source>
        <dbReference type="EMBL" id="KAL2652145.1"/>
    </source>
</evidence>
<dbReference type="AlphaFoldDB" id="A0ABD1ZMI0"/>
<proteinExistence type="predicted"/>
<sequence>MRQECFGDRMDKAKLEELRRLKKYIKPCSELRIGSDELIDHYGQVLMDVESAKVDMKFVVADLAVHLANLQEKLIGELEGPK</sequence>
<name>A0ABD1ZMI0_9MARC</name>
<accession>A0ABD1ZMI0</accession>
<dbReference type="Proteomes" id="UP001605036">
    <property type="component" value="Unassembled WGS sequence"/>
</dbReference>